<keyword evidence="1" id="KW-1003">Cell membrane</keyword>
<dbReference type="AlphaFoldDB" id="A0A444UPS0"/>
<feature type="signal peptide" evidence="14">
    <location>
        <begin position="1"/>
        <end position="24"/>
    </location>
</feature>
<feature type="region of interest" description="Disordered" evidence="13">
    <location>
        <begin position="294"/>
        <end position="358"/>
    </location>
</feature>
<keyword evidence="17" id="KW-1185">Reference proteome</keyword>
<evidence type="ECO:0000256" key="5">
    <source>
        <dbReference type="ARBA" id="ARBA00023018"/>
    </source>
</evidence>
<comment type="subcellular location">
    <subcellularLocation>
        <location evidence="10">Cell projection</location>
        <location evidence="10">Dendritic spine membrane</location>
        <topology evidence="10">Single-pass type I membrane protein</topology>
    </subcellularLocation>
</comment>
<dbReference type="PANTHER" id="PTHR31774:SF1">
    <property type="entry name" value="PROTEIN SHISA-9"/>
    <property type="match status" value="1"/>
</dbReference>
<dbReference type="GO" id="GO:0014069">
    <property type="term" value="C:postsynaptic density"/>
    <property type="evidence" value="ECO:0007669"/>
    <property type="project" value="TreeGrafter"/>
</dbReference>
<evidence type="ECO:0000256" key="1">
    <source>
        <dbReference type="ARBA" id="ARBA00022475"/>
    </source>
</evidence>
<keyword evidence="9" id="KW-0966">Cell projection</keyword>
<keyword evidence="2" id="KW-0812">Transmembrane</keyword>
<evidence type="ECO:0000256" key="7">
    <source>
        <dbReference type="ARBA" id="ARBA00023180"/>
    </source>
</evidence>
<dbReference type="GO" id="GO:0032281">
    <property type="term" value="C:AMPA glutamate receptor complex"/>
    <property type="evidence" value="ECO:0007669"/>
    <property type="project" value="TreeGrafter"/>
</dbReference>
<evidence type="ECO:0000256" key="12">
    <source>
        <dbReference type="ARBA" id="ARBA00038448"/>
    </source>
</evidence>
<keyword evidence="7" id="KW-0325">Glycoprotein</keyword>
<keyword evidence="4" id="KW-1133">Transmembrane helix</keyword>
<dbReference type="InterPro" id="IPR053891">
    <property type="entry name" value="Shisa_N"/>
</dbReference>
<evidence type="ECO:0000256" key="2">
    <source>
        <dbReference type="ARBA" id="ARBA00022692"/>
    </source>
</evidence>
<accession>A0A444UPS0</accession>
<evidence type="ECO:0000313" key="16">
    <source>
        <dbReference type="EMBL" id="RXM37165.1"/>
    </source>
</evidence>
<feature type="compositionally biased region" description="Basic residues" evidence="13">
    <location>
        <begin position="315"/>
        <end position="324"/>
    </location>
</feature>
<comment type="caution">
    <text evidence="16">The sequence shown here is derived from an EMBL/GenBank/DDBJ whole genome shotgun (WGS) entry which is preliminary data.</text>
</comment>
<protein>
    <submittedName>
        <fullName evidence="16">Protein shisa-9</fullName>
    </submittedName>
</protein>
<dbReference type="Proteomes" id="UP000289886">
    <property type="component" value="Unassembled WGS sequence"/>
</dbReference>
<keyword evidence="5" id="KW-0770">Synapse</keyword>
<dbReference type="GO" id="GO:0032591">
    <property type="term" value="C:dendritic spine membrane"/>
    <property type="evidence" value="ECO:0007669"/>
    <property type="project" value="UniProtKB-SubCell"/>
</dbReference>
<organism evidence="16 17">
    <name type="scientific">Acipenser ruthenus</name>
    <name type="common">Sterlet sturgeon</name>
    <dbReference type="NCBI Taxonomy" id="7906"/>
    <lineage>
        <taxon>Eukaryota</taxon>
        <taxon>Metazoa</taxon>
        <taxon>Chordata</taxon>
        <taxon>Craniata</taxon>
        <taxon>Vertebrata</taxon>
        <taxon>Euteleostomi</taxon>
        <taxon>Actinopterygii</taxon>
        <taxon>Chondrostei</taxon>
        <taxon>Acipenseriformes</taxon>
        <taxon>Acipenseridae</taxon>
        <taxon>Acipenser</taxon>
    </lineage>
</organism>
<dbReference type="EMBL" id="SCEB01214100">
    <property type="protein sequence ID" value="RXM37165.1"/>
    <property type="molecule type" value="Genomic_DNA"/>
</dbReference>
<evidence type="ECO:0000259" key="15">
    <source>
        <dbReference type="Pfam" id="PF13908"/>
    </source>
</evidence>
<feature type="domain" description="Shisa N-terminal" evidence="15">
    <location>
        <begin position="57"/>
        <end position="107"/>
    </location>
</feature>
<dbReference type="InterPro" id="IPR026910">
    <property type="entry name" value="Shisa"/>
</dbReference>
<evidence type="ECO:0000256" key="4">
    <source>
        <dbReference type="ARBA" id="ARBA00022989"/>
    </source>
</evidence>
<dbReference type="Pfam" id="PF13908">
    <property type="entry name" value="Shisa_N"/>
    <property type="match status" value="1"/>
</dbReference>
<evidence type="ECO:0000256" key="14">
    <source>
        <dbReference type="SAM" id="SignalP"/>
    </source>
</evidence>
<evidence type="ECO:0000256" key="3">
    <source>
        <dbReference type="ARBA" id="ARBA00022729"/>
    </source>
</evidence>
<evidence type="ECO:0000256" key="9">
    <source>
        <dbReference type="ARBA" id="ARBA00023273"/>
    </source>
</evidence>
<comment type="function">
    <text evidence="11">Regulator of short-term neuronal synaptic plasticity in the dentate gyrus. Associates with AMPA receptors (ionotropic glutamate receptors) in synaptic spines and promotes AMPA receptor desensitization at excitatory synapses.</text>
</comment>
<evidence type="ECO:0000256" key="13">
    <source>
        <dbReference type="SAM" id="MobiDB-lite"/>
    </source>
</evidence>
<evidence type="ECO:0000256" key="8">
    <source>
        <dbReference type="ARBA" id="ARBA00023257"/>
    </source>
</evidence>
<evidence type="ECO:0000256" key="11">
    <source>
        <dbReference type="ARBA" id="ARBA00037492"/>
    </source>
</evidence>
<proteinExistence type="inferred from homology"/>
<comment type="similarity">
    <text evidence="12">Belongs to the shisa family. SHISA9 subfamily.</text>
</comment>
<keyword evidence="3 14" id="KW-0732">Signal</keyword>
<dbReference type="GO" id="GO:0048172">
    <property type="term" value="P:regulation of short-term neuronal synaptic plasticity"/>
    <property type="evidence" value="ECO:0007669"/>
    <property type="project" value="TreeGrafter"/>
</dbReference>
<feature type="chain" id="PRO_5019040608" evidence="14">
    <location>
        <begin position="25"/>
        <end position="358"/>
    </location>
</feature>
<keyword evidence="6" id="KW-0472">Membrane</keyword>
<dbReference type="PANTHER" id="PTHR31774">
    <property type="entry name" value="PROTEIN SHISA-9-RELATED"/>
    <property type="match status" value="1"/>
</dbReference>
<gene>
    <name evidence="16" type="ORF">EOD39_3195</name>
</gene>
<name>A0A444UPS0_ACIRT</name>
<evidence type="ECO:0000256" key="10">
    <source>
        <dbReference type="ARBA" id="ARBA00029429"/>
    </source>
</evidence>
<evidence type="ECO:0000256" key="6">
    <source>
        <dbReference type="ARBA" id="ARBA00023136"/>
    </source>
</evidence>
<reference evidence="16 17" key="1">
    <citation type="submission" date="2019-01" db="EMBL/GenBank/DDBJ databases">
        <title>Draft Genome and Complete Hox-Cluster Characterization of the Sterlet Sturgeon (Acipenser ruthenus).</title>
        <authorList>
            <person name="Wei Q."/>
        </authorList>
    </citation>
    <scope>NUCLEOTIDE SEQUENCE [LARGE SCALE GENOMIC DNA]</scope>
    <source>
        <strain evidence="16">WHYD16114868_AA</strain>
        <tissue evidence="16">Blood</tissue>
    </source>
</reference>
<feature type="compositionally biased region" description="Polar residues" evidence="13">
    <location>
        <begin position="328"/>
        <end position="339"/>
    </location>
</feature>
<sequence>MNRIGLLLCYFLVEFMTLVCKAQGKSGHNLGSIVVVSGSNGSKDGANSVSDPPPSADMCRGYFDVMGQWDHPFNCSAGTYLYCCGTCGFRFCCQLRQSRLDQSTCTNYDTPVWLMTGRPPSKKDDPTHDPTKDKTNLIVYIICGVVAIMVLARQRATALMELRRRDLIVIELHSNMQLSKSHLLKWMSDTSQMNNVGPNMSHPHSYPALSQLTNPYEQQPPAKELNKYASLKAVAEQANNDFYSKRRHLAELAAKGSLPLHPMRMEHEESNPYNPDLTAIKQNGHKNKISKTHTHPLAFSSNTMKGWDPNDTSSRRHTYSNKKHCTVEQVNELQSSRSQHFLPPPPYFVTNSKTERHK</sequence>
<dbReference type="GO" id="GO:0045211">
    <property type="term" value="C:postsynaptic membrane"/>
    <property type="evidence" value="ECO:0007669"/>
    <property type="project" value="TreeGrafter"/>
</dbReference>
<keyword evidence="8" id="KW-0628">Postsynaptic cell membrane</keyword>
<evidence type="ECO:0000313" key="17">
    <source>
        <dbReference type="Proteomes" id="UP000289886"/>
    </source>
</evidence>